<evidence type="ECO:0000256" key="3">
    <source>
        <dbReference type="ARBA" id="ARBA00022475"/>
    </source>
</evidence>
<evidence type="ECO:0000256" key="4">
    <source>
        <dbReference type="ARBA" id="ARBA00022692"/>
    </source>
</evidence>
<name>A0A518BUH8_9BACT</name>
<keyword evidence="10" id="KW-1185">Reference proteome</keyword>
<evidence type="ECO:0000256" key="5">
    <source>
        <dbReference type="ARBA" id="ARBA00022989"/>
    </source>
</evidence>
<feature type="transmembrane region" description="Helical" evidence="8">
    <location>
        <begin position="20"/>
        <end position="40"/>
    </location>
</feature>
<dbReference type="RefSeq" id="WP_145444761.1">
    <property type="nucleotide sequence ID" value="NZ_CP036280.1"/>
</dbReference>
<evidence type="ECO:0000256" key="2">
    <source>
        <dbReference type="ARBA" id="ARBA00005811"/>
    </source>
</evidence>
<protein>
    <submittedName>
        <fullName evidence="9">Biopolymer transport protein ExbD</fullName>
    </submittedName>
</protein>
<keyword evidence="7" id="KW-0653">Protein transport</keyword>
<dbReference type="KEGG" id="mcad:Pan265_04290"/>
<keyword evidence="7" id="KW-0813">Transport</keyword>
<comment type="similarity">
    <text evidence="2 7">Belongs to the ExbD/TolR family.</text>
</comment>
<dbReference type="EMBL" id="CP036280">
    <property type="protein sequence ID" value="QDU70601.1"/>
    <property type="molecule type" value="Genomic_DNA"/>
</dbReference>
<dbReference type="Gene3D" id="3.30.420.270">
    <property type="match status" value="1"/>
</dbReference>
<keyword evidence="5 8" id="KW-1133">Transmembrane helix</keyword>
<dbReference type="AlphaFoldDB" id="A0A518BUH8"/>
<evidence type="ECO:0000256" key="1">
    <source>
        <dbReference type="ARBA" id="ARBA00004162"/>
    </source>
</evidence>
<evidence type="ECO:0000313" key="9">
    <source>
        <dbReference type="EMBL" id="QDU70601.1"/>
    </source>
</evidence>
<dbReference type="Pfam" id="PF02472">
    <property type="entry name" value="ExbD"/>
    <property type="match status" value="1"/>
</dbReference>
<keyword evidence="6 8" id="KW-0472">Membrane</keyword>
<keyword evidence="3" id="KW-1003">Cell membrane</keyword>
<comment type="subcellular location">
    <subcellularLocation>
        <location evidence="1">Cell membrane</location>
        <topology evidence="1">Single-pass membrane protein</topology>
    </subcellularLocation>
    <subcellularLocation>
        <location evidence="7">Cell membrane</location>
        <topology evidence="7">Single-pass type II membrane protein</topology>
    </subcellularLocation>
</comment>
<evidence type="ECO:0000256" key="7">
    <source>
        <dbReference type="RuleBase" id="RU003879"/>
    </source>
</evidence>
<dbReference type="GO" id="GO:0005886">
    <property type="term" value="C:plasma membrane"/>
    <property type="evidence" value="ECO:0007669"/>
    <property type="project" value="UniProtKB-SubCell"/>
</dbReference>
<proteinExistence type="inferred from homology"/>
<dbReference type="GO" id="GO:0015031">
    <property type="term" value="P:protein transport"/>
    <property type="evidence" value="ECO:0007669"/>
    <property type="project" value="UniProtKB-KW"/>
</dbReference>
<dbReference type="PANTHER" id="PTHR30558:SF13">
    <property type="entry name" value="BIOPOLYMER TRANSPORT PROTEIN EXBD2"/>
    <property type="match status" value="1"/>
</dbReference>
<reference evidence="9 10" key="1">
    <citation type="submission" date="2019-02" db="EMBL/GenBank/DDBJ databases">
        <title>Deep-cultivation of Planctomycetes and their phenomic and genomic characterization uncovers novel biology.</title>
        <authorList>
            <person name="Wiegand S."/>
            <person name="Jogler M."/>
            <person name="Boedeker C."/>
            <person name="Pinto D."/>
            <person name="Vollmers J."/>
            <person name="Rivas-Marin E."/>
            <person name="Kohn T."/>
            <person name="Peeters S.H."/>
            <person name="Heuer A."/>
            <person name="Rast P."/>
            <person name="Oberbeckmann S."/>
            <person name="Bunk B."/>
            <person name="Jeske O."/>
            <person name="Meyerdierks A."/>
            <person name="Storesund J.E."/>
            <person name="Kallscheuer N."/>
            <person name="Luecker S."/>
            <person name="Lage O.M."/>
            <person name="Pohl T."/>
            <person name="Merkel B.J."/>
            <person name="Hornburger P."/>
            <person name="Mueller R.-W."/>
            <person name="Bruemmer F."/>
            <person name="Labrenz M."/>
            <person name="Spormann A.M."/>
            <person name="Op den Camp H."/>
            <person name="Overmann J."/>
            <person name="Amann R."/>
            <person name="Jetten M.S.M."/>
            <person name="Mascher T."/>
            <person name="Medema M.H."/>
            <person name="Devos D.P."/>
            <person name="Kaster A.-K."/>
            <person name="Ovreas L."/>
            <person name="Rohde M."/>
            <person name="Galperin M.Y."/>
            <person name="Jogler C."/>
        </authorList>
    </citation>
    <scope>NUCLEOTIDE SEQUENCE [LARGE SCALE GENOMIC DNA]</scope>
    <source>
        <strain evidence="9 10">Pan265</strain>
    </source>
</reference>
<dbReference type="InterPro" id="IPR003400">
    <property type="entry name" value="ExbD"/>
</dbReference>
<sequence length="135" mass="14767">MGRFTDYQSGDDGETKVDISPLIDCVFILLIFFIVTTSFVQETGIEVDKPQPSSQPTNDEKTTIVLRLDESGRVFYEGRDIGIAGVQSEVKRVLQSEEAPVIVQASFKAPVGSLVRVMDEARIAGATRVSLAQTQ</sequence>
<dbReference type="PANTHER" id="PTHR30558">
    <property type="entry name" value="EXBD MEMBRANE COMPONENT OF PMF-DRIVEN MACROMOLECULE IMPORT SYSTEM"/>
    <property type="match status" value="1"/>
</dbReference>
<dbReference type="OrthoDB" id="9793581at2"/>
<evidence type="ECO:0000256" key="8">
    <source>
        <dbReference type="SAM" id="Phobius"/>
    </source>
</evidence>
<keyword evidence="4 7" id="KW-0812">Transmembrane</keyword>
<organism evidence="9 10">
    <name type="scientific">Mucisphaera calidilacus</name>
    <dbReference type="NCBI Taxonomy" id="2527982"/>
    <lineage>
        <taxon>Bacteria</taxon>
        <taxon>Pseudomonadati</taxon>
        <taxon>Planctomycetota</taxon>
        <taxon>Phycisphaerae</taxon>
        <taxon>Phycisphaerales</taxon>
        <taxon>Phycisphaeraceae</taxon>
        <taxon>Mucisphaera</taxon>
    </lineage>
</organism>
<evidence type="ECO:0000256" key="6">
    <source>
        <dbReference type="ARBA" id="ARBA00023136"/>
    </source>
</evidence>
<accession>A0A518BUH8</accession>
<evidence type="ECO:0000313" key="10">
    <source>
        <dbReference type="Proteomes" id="UP000320386"/>
    </source>
</evidence>
<dbReference type="GO" id="GO:0022857">
    <property type="term" value="F:transmembrane transporter activity"/>
    <property type="evidence" value="ECO:0007669"/>
    <property type="project" value="InterPro"/>
</dbReference>
<dbReference type="Proteomes" id="UP000320386">
    <property type="component" value="Chromosome"/>
</dbReference>
<gene>
    <name evidence="9" type="ORF">Pan265_04290</name>
</gene>